<evidence type="ECO:0000256" key="1">
    <source>
        <dbReference type="ARBA" id="ARBA00023239"/>
    </source>
</evidence>
<dbReference type="RefSeq" id="WP_124155897.1">
    <property type="nucleotide sequence ID" value="NZ_CAWOLW010000546.1"/>
</dbReference>
<keyword evidence="4" id="KW-1185">Reference proteome</keyword>
<accession>A0A3N6NFG0</accession>
<protein>
    <recommendedName>
        <fullName evidence="2">Amidohydrolase-related domain-containing protein</fullName>
    </recommendedName>
</protein>
<evidence type="ECO:0000313" key="4">
    <source>
        <dbReference type="Proteomes" id="UP000269154"/>
    </source>
</evidence>
<dbReference type="InterPro" id="IPR006680">
    <property type="entry name" value="Amidohydro-rel"/>
</dbReference>
<name>A0A3N6NFG0_9CYAN</name>
<dbReference type="GO" id="GO:0016831">
    <property type="term" value="F:carboxy-lyase activity"/>
    <property type="evidence" value="ECO:0007669"/>
    <property type="project" value="InterPro"/>
</dbReference>
<dbReference type="GO" id="GO:0016787">
    <property type="term" value="F:hydrolase activity"/>
    <property type="evidence" value="ECO:0007669"/>
    <property type="project" value="InterPro"/>
</dbReference>
<keyword evidence="1" id="KW-0456">Lyase</keyword>
<organism evidence="3 4">
    <name type="scientific">Okeania hirsuta</name>
    <dbReference type="NCBI Taxonomy" id="1458930"/>
    <lineage>
        <taxon>Bacteria</taxon>
        <taxon>Bacillati</taxon>
        <taxon>Cyanobacteriota</taxon>
        <taxon>Cyanophyceae</taxon>
        <taxon>Oscillatoriophycideae</taxon>
        <taxon>Oscillatoriales</taxon>
        <taxon>Microcoleaceae</taxon>
        <taxon>Okeania</taxon>
    </lineage>
</organism>
<dbReference type="PANTHER" id="PTHR21240:SF30">
    <property type="entry name" value="AMIDOHYDROLASE-RELATED DOMAIN-CONTAINING PROTEIN-RELATED"/>
    <property type="match status" value="1"/>
</dbReference>
<dbReference type="InterPro" id="IPR032466">
    <property type="entry name" value="Metal_Hydrolase"/>
</dbReference>
<proteinExistence type="predicted"/>
<feature type="domain" description="Amidohydrolase-related" evidence="2">
    <location>
        <begin position="17"/>
        <end position="156"/>
    </location>
</feature>
<dbReference type="OrthoDB" id="9777673at2"/>
<gene>
    <name evidence="3" type="ORF">D5R40_34280</name>
</gene>
<reference evidence="3 4" key="1">
    <citation type="journal article" date="2018" name="ACS Chem. Biol.">
        <title>Ketoreductase domain dysfunction expands chemodiversity: malyngamide biosynthesis in the cyanobacterium Okeania hirsuta.</title>
        <authorList>
            <person name="Moss N.A."/>
            <person name="Leao T."/>
            <person name="Rankin M."/>
            <person name="McCullough T.M."/>
            <person name="Qu P."/>
            <person name="Korobeynikov A."/>
            <person name="Smith J.L."/>
            <person name="Gerwick L."/>
            <person name="Gerwick W.H."/>
        </authorList>
    </citation>
    <scope>NUCLEOTIDE SEQUENCE [LARGE SCALE GENOMIC DNA]</scope>
    <source>
        <strain evidence="3 4">PAB10Feb10-1</strain>
    </source>
</reference>
<dbReference type="AlphaFoldDB" id="A0A3N6NFG0"/>
<sequence>MLQPFTKYPGLAAATYGFNVETCLHAIRLILSGVFDDFPSLKIVLGHMGEGLLFWIDRIDNRTAFIQTGPGEKLRDLKKRPSDYVRENFYVTSSGMNYKPQLMFAREMIGADRIMFATDYPMEDVGHAVEMLDTAPISDEERLKIYQTNAEQVFGLGETASR</sequence>
<evidence type="ECO:0000313" key="3">
    <source>
        <dbReference type="EMBL" id="RQH14454.1"/>
    </source>
</evidence>
<dbReference type="Pfam" id="PF04909">
    <property type="entry name" value="Amidohydro_2"/>
    <property type="match status" value="1"/>
</dbReference>
<dbReference type="SUPFAM" id="SSF51556">
    <property type="entry name" value="Metallo-dependent hydrolases"/>
    <property type="match status" value="1"/>
</dbReference>
<dbReference type="EMBL" id="RCBY01000590">
    <property type="protein sequence ID" value="RQH14454.1"/>
    <property type="molecule type" value="Genomic_DNA"/>
</dbReference>
<evidence type="ECO:0000259" key="2">
    <source>
        <dbReference type="Pfam" id="PF04909"/>
    </source>
</evidence>
<dbReference type="GO" id="GO:0019748">
    <property type="term" value="P:secondary metabolic process"/>
    <property type="evidence" value="ECO:0007669"/>
    <property type="project" value="TreeGrafter"/>
</dbReference>
<dbReference type="InterPro" id="IPR032465">
    <property type="entry name" value="ACMSD"/>
</dbReference>
<dbReference type="Proteomes" id="UP000269154">
    <property type="component" value="Unassembled WGS sequence"/>
</dbReference>
<dbReference type="GO" id="GO:0005829">
    <property type="term" value="C:cytosol"/>
    <property type="evidence" value="ECO:0007669"/>
    <property type="project" value="TreeGrafter"/>
</dbReference>
<dbReference type="Gene3D" id="3.20.20.140">
    <property type="entry name" value="Metal-dependent hydrolases"/>
    <property type="match status" value="1"/>
</dbReference>
<dbReference type="PANTHER" id="PTHR21240">
    <property type="entry name" value="2-AMINO-3-CARBOXYLMUCONATE-6-SEMIALDEHYDE DECARBOXYLASE"/>
    <property type="match status" value="1"/>
</dbReference>
<comment type="caution">
    <text evidence="3">The sequence shown here is derived from an EMBL/GenBank/DDBJ whole genome shotgun (WGS) entry which is preliminary data.</text>
</comment>